<evidence type="ECO:0000256" key="1">
    <source>
        <dbReference type="ARBA" id="ARBA00001936"/>
    </source>
</evidence>
<dbReference type="SMART" id="SM00184">
    <property type="entry name" value="RING"/>
    <property type="match status" value="1"/>
</dbReference>
<evidence type="ECO:0000259" key="32">
    <source>
        <dbReference type="PROSITE" id="PS51081"/>
    </source>
</evidence>
<reference evidence="33 34" key="1">
    <citation type="journal article" date="2017" name="Mycologia">
        <title>Bifiguratus adelaidae, gen. et sp. nov., a new member of Mucoromycotina in endophytic and soil-dwelling habitats.</title>
        <authorList>
            <person name="Torres-Cruz T.J."/>
            <person name="Billingsley Tobias T.L."/>
            <person name="Almatruk M."/>
            <person name="Hesse C."/>
            <person name="Kuske C.R."/>
            <person name="Desiro A."/>
            <person name="Benucci G.M."/>
            <person name="Bonito G."/>
            <person name="Stajich J.E."/>
            <person name="Dunlap C."/>
            <person name="Arnold A.E."/>
            <person name="Porras-Alfaro A."/>
        </authorList>
    </citation>
    <scope>NUCLEOTIDE SEQUENCE [LARGE SCALE GENOMIC DNA]</scope>
    <source>
        <strain evidence="33 34">AZ0501</strain>
    </source>
</reference>
<dbReference type="PROSITE" id="PS50082">
    <property type="entry name" value="WD_REPEATS_2"/>
    <property type="match status" value="4"/>
</dbReference>
<keyword evidence="8 27" id="KW-0863">Zinc-finger</keyword>
<evidence type="ECO:0000256" key="25">
    <source>
        <dbReference type="PROSITE-ProRule" id="PRU00035"/>
    </source>
</evidence>
<dbReference type="GO" id="GO:0006325">
    <property type="term" value="P:chromatin organization"/>
    <property type="evidence" value="ECO:0007669"/>
    <property type="project" value="UniProtKB-ARBA"/>
</dbReference>
<sequence>MLILVEIHSVHIEGQVAQHEHRDPLLEVPFGPGKGSVHHHQEYRRRYLSALQASDEGELSIRLPQHLIPSSHNSNGEVKQVLEAPEKGIQDVIMADGTETGQGPMVTVQYPPIIVKIEFEVVNPQSGVVFVEPDPIAAPDRFRHMYTVNEPVPGATRLWLPCVDKISERCTWEMEFIVPKAYHHDPDSDLDDEITSDGGIIDMNVICSGELIEQTSHPTQLDKKIVHYLLTVPTAAPYISFAVGPFEVVKFSPTSLSWFNNVREDAEMDIKEKTFNIASLPSVYAFALPGAREEITESCQFIMRALAFFSQEYGSYPYSDYKMVFIEDAWSPMMSSASLALCSTTFLHSADIIDQVYETRRELTLALATQWFGIHITPRIWPDFWLVSGLARYISGVFMRKHFGNNEYRLRLRKDINRCCALDKGRPPIYNTQLPIPLDPDDLDFISLKGPLVLWMLNNRMCKDGSSLGLSRIIPKILVSAMSGELISLGTHWFLRMCRKVSGFDNKAFADQWIYGSGCPVFFFSYHFNRKKMVVEFTMRQETTNLGFVDISAQALSENTLSTTATVTPLFTGNLTARIHEADGTPYEHILDIQESNKKFEVQFNTKYKRIRRNTKRFQAKQAAAAAAAAEEDLADGEEGDTNLPGMIPMFGLGMPTFEDENERIAWRLVEWGQTEEDTSGAASATFDWIRMDAEFEWICVMNFEQPDYMWASQLTKDRDVVAQYDALQALSSMPSLPTSTSLLRALLDPKCFYRIRMEAAYTLAKCATPALRWVGLLQLTKTFQRSFCYSTAADSFADDELPIVVCVPKPNDFSTLTEYYVQKAIPIALSQIRDDRGQCPLPVQRLLLDLLKYNDNTGNVFSDNYYVSTLITAMGNALTALPRDQDVGMDEKYIAQRDEIFNAACHEIERYRTLDYMIPSFHNTITISCLQTFTKCMLTGRLDKDLGLFLQRARYGNYLGIRLSVLTSLLLLTGLDNDDLLVYFFDTIRHDRSQYVAYSLSKMLVESLALLMSKAHEGYTRRAMDALIEEEGSAIVRRNEAQEQEAAFRSGILQMRKLLLGNLTLQNLIWQTLNDPTEHLPHRKRKYLILMCEMLYKPTEAAGRTVKIRIPSLSERTPTNELGQDHLDNHVTPFLATAIMPEKPSPPVIKTPTIEAKRPSERMSMDNVKRCRNLLRKVVASKHSFLFQNPVDPVALNVPNYYEIVKNPMDLATIKTKLERGGYASPSEFHDDVKLIFSNCYLFNPPDTYVHQEGKALEAVFERAWSSFGSAEVDSGDNITIAEKNGGPAAKASPKIRVPVISDTTMPKEAVKGCRAIIRKLFASKHSLNFQQPVDPIALNIPDYFDVIKNPMDLGSIKQKLDDNRYGSANEFYNDVKLVFNNCYTYNPEGSYVHQEGKTLEAIFESEWQKFQDQQKQEQANGIKIPNGTTSNMSIVVKKPNLQTSTPKPISSADSTQNKLPQDVVKRYRNILRKLTSSKHGIYFANPVDPVALNIPNYFDVIKNPMDLLTVKSKLDKGQYETPQAFYDDVKLIFQNCYTYNGPDSHVTNEGKALETIFAREWTLAQSQPETPKESPKPAQPKRPAPHFDAAPYLSIVQSLRKNPNAMAFNQPVDPEALGIPNYLEVIDRPMDLSTVERKLKTGRYPSFDDLKRDMDQIWENSFKFNGEDHPVSLSAKVLRDEFARQVEEREAKKFAEQPSQSLFCPVCHSVFTDPLITTSCNHTFCAACIYQCLQMEKVCPLCRASITIGDLHANLIVENLVAELEVYCPFRSNGCGSKIRYDAIEDHVRICGYSSDKCMHADIGCTFTGTVLSSVEHLATCPFEKMKGFILATNEKLEELSQMVETQDREISKLKAMLKLSARRKSSASDNLIALQMNATVSEDAEIMNEKEEVVNGLIACHSSDALLSQTWPHGEIKCSRTISHHNCGVTSVVFYNDWIYAGAHDGSIKIFNCDDGAMPGSCSGHDISVWALAVSDATRRLFSAGSDGIIKAWDLDALCSPDVEPIEALVEHSGKVYGLVTREDFLFSVSSDRTVKIWSASDLICNATLTGHDDGINSVVSIDRNRIATGASDKTIKIWDISSGQVLSTITSHSSEVLDLAYGDHMLFASTYDAIIHVYDERVATTGSAVSTVPNCNATFQAAQTLSGHSWEVWKLEYTQGELFSASFDHTIKRWDMRAMVDIAHGSAGECTATLKGHRELLTTIDFAARKHINQRRKDPQQSPYIVHPIGVAKLLADAGVTKLETLQAAILHDTVEDTETTLEELQKVFGRRVRDIVEECTDDKRLPKAERKRLQVVNSPHKSLEAKQVKLADKLYNLRDLTSATPVGWSKERVQEYFEWAKQVVDGIRGTNDVLEAQLDELFKARGL</sequence>
<evidence type="ECO:0000313" key="33">
    <source>
        <dbReference type="EMBL" id="OZJ04517.1"/>
    </source>
</evidence>
<keyword evidence="10" id="KW-0862">Zinc</keyword>
<evidence type="ECO:0000256" key="16">
    <source>
        <dbReference type="ARBA" id="ARBA00024387"/>
    </source>
</evidence>
<keyword evidence="28" id="KW-0175">Coiled coil</keyword>
<feature type="domain" description="SIAH-type" evidence="32">
    <location>
        <begin position="1765"/>
        <end position="1825"/>
    </location>
</feature>
<dbReference type="InterPro" id="IPR014782">
    <property type="entry name" value="Peptidase_M1_dom"/>
</dbReference>
<comment type="function">
    <text evidence="17">Functions as a component of the DNA-binding general transcription factor complex TFIID. Binding of TFIID to a promoter (with or without TATA element) is the initial step in pre-initiation complex (PIC) formation. TFIID plays a key role in the regulation of gene expression by RNA polymerase II through different activities such as transcription activator interaction, core promoter recognition and selectivity, TFIIA and TFIIB interaction, chromatin modification (histone acetylation by TAF1), facilitation of DNA opening and initiation of transcription.</text>
</comment>
<dbReference type="SMART" id="SM00471">
    <property type="entry name" value="HDc"/>
    <property type="match status" value="1"/>
</dbReference>
<dbReference type="InterPro" id="IPR015943">
    <property type="entry name" value="WD40/YVTN_repeat-like_dom_sf"/>
</dbReference>
<evidence type="ECO:0000256" key="26">
    <source>
        <dbReference type="PROSITE-ProRule" id="PRU00221"/>
    </source>
</evidence>
<dbReference type="InterPro" id="IPR001487">
    <property type="entry name" value="Bromodomain"/>
</dbReference>
<dbReference type="InterPro" id="IPR013010">
    <property type="entry name" value="Znf_SIAH"/>
</dbReference>
<dbReference type="PROSITE" id="PS00518">
    <property type="entry name" value="ZF_RING_1"/>
    <property type="match status" value="1"/>
</dbReference>
<comment type="catalytic activity">
    <reaction evidence="23">
        <text>guanosine 3',5'-bis(diphosphate) + H2O = GDP + diphosphate + H(+)</text>
        <dbReference type="Rhea" id="RHEA:14253"/>
        <dbReference type="ChEBI" id="CHEBI:15377"/>
        <dbReference type="ChEBI" id="CHEBI:15378"/>
        <dbReference type="ChEBI" id="CHEBI:33019"/>
        <dbReference type="ChEBI" id="CHEBI:58189"/>
        <dbReference type="ChEBI" id="CHEBI:77828"/>
        <dbReference type="EC" id="3.1.7.2"/>
    </reaction>
</comment>
<dbReference type="SUPFAM" id="SSF47370">
    <property type="entry name" value="Bromodomain"/>
    <property type="match status" value="4"/>
</dbReference>
<evidence type="ECO:0000256" key="7">
    <source>
        <dbReference type="ARBA" id="ARBA00022737"/>
    </source>
</evidence>
<dbReference type="Gene3D" id="1.20.920.10">
    <property type="entry name" value="Bromodomain-like"/>
    <property type="match status" value="4"/>
</dbReference>
<organism evidence="33 34">
    <name type="scientific">Bifiguratus adelaidae</name>
    <dbReference type="NCBI Taxonomy" id="1938954"/>
    <lineage>
        <taxon>Eukaryota</taxon>
        <taxon>Fungi</taxon>
        <taxon>Fungi incertae sedis</taxon>
        <taxon>Mucoromycota</taxon>
        <taxon>Mucoromycotina</taxon>
        <taxon>Endogonomycetes</taxon>
        <taxon>Endogonales</taxon>
        <taxon>Endogonales incertae sedis</taxon>
        <taxon>Bifiguratus</taxon>
    </lineage>
</organism>
<evidence type="ECO:0000256" key="14">
    <source>
        <dbReference type="ARBA" id="ARBA00023211"/>
    </source>
</evidence>
<keyword evidence="14" id="KW-0464">Manganese</keyword>
<dbReference type="InterPro" id="IPR001841">
    <property type="entry name" value="Znf_RING"/>
</dbReference>
<comment type="caution">
    <text evidence="33">The sequence shown here is derived from an EMBL/GenBank/DDBJ whole genome shotgun (WGS) entry which is preliminary data.</text>
</comment>
<gene>
    <name evidence="33" type="ORF">BZG36_02242</name>
</gene>
<evidence type="ECO:0000256" key="21">
    <source>
        <dbReference type="ARBA" id="ARBA00041464"/>
    </source>
</evidence>
<evidence type="ECO:0000256" key="11">
    <source>
        <dbReference type="ARBA" id="ARBA00023015"/>
    </source>
</evidence>
<dbReference type="GO" id="GO:0000976">
    <property type="term" value="F:transcription cis-regulatory region binding"/>
    <property type="evidence" value="ECO:0007669"/>
    <property type="project" value="TreeGrafter"/>
</dbReference>
<evidence type="ECO:0000256" key="9">
    <source>
        <dbReference type="ARBA" id="ARBA00022801"/>
    </source>
</evidence>
<dbReference type="InterPro" id="IPR037813">
    <property type="entry name" value="TAF2"/>
</dbReference>
<feature type="repeat" description="WD" evidence="26">
    <location>
        <begin position="2149"/>
        <end position="2181"/>
    </location>
</feature>
<evidence type="ECO:0000256" key="8">
    <source>
        <dbReference type="ARBA" id="ARBA00022771"/>
    </source>
</evidence>
<dbReference type="EC" id="3.1.7.2" evidence="16"/>
<dbReference type="FunFam" id="1.10.390.10:FF:000011">
    <property type="entry name" value="Transcription initiation factor TFIID subunit"/>
    <property type="match status" value="1"/>
</dbReference>
<dbReference type="SUPFAM" id="SSF63737">
    <property type="entry name" value="Leukotriene A4 hydrolase N-terminal domain"/>
    <property type="match status" value="1"/>
</dbReference>
<dbReference type="Pfam" id="PF25577">
    <property type="entry name" value="TPR_TAF2_C"/>
    <property type="match status" value="1"/>
</dbReference>
<evidence type="ECO:0000256" key="12">
    <source>
        <dbReference type="ARBA" id="ARBA00023117"/>
    </source>
</evidence>
<name>A0A261Y1L4_9FUNG</name>
<evidence type="ECO:0000256" key="22">
    <source>
        <dbReference type="ARBA" id="ARBA00041770"/>
    </source>
</evidence>
<dbReference type="GO" id="GO:0008237">
    <property type="term" value="F:metallopeptidase activity"/>
    <property type="evidence" value="ECO:0007669"/>
    <property type="project" value="InterPro"/>
</dbReference>
<proteinExistence type="inferred from homology"/>
<evidence type="ECO:0000256" key="28">
    <source>
        <dbReference type="SAM" id="Coils"/>
    </source>
</evidence>
<dbReference type="SUPFAM" id="SSF109604">
    <property type="entry name" value="HD-domain/PDEase-like"/>
    <property type="match status" value="1"/>
</dbReference>
<dbReference type="GO" id="GO:0006367">
    <property type="term" value="P:transcription initiation at RNA polymerase II promoter"/>
    <property type="evidence" value="ECO:0007669"/>
    <property type="project" value="TreeGrafter"/>
</dbReference>
<comment type="subcellular location">
    <subcellularLocation>
        <location evidence="2">Nucleus</location>
    </subcellularLocation>
</comment>
<dbReference type="Gene3D" id="2.60.40.1730">
    <property type="entry name" value="tricorn interacting facor f3 domain"/>
    <property type="match status" value="1"/>
</dbReference>
<dbReference type="GO" id="GO:0005669">
    <property type="term" value="C:transcription factor TFIID complex"/>
    <property type="evidence" value="ECO:0007669"/>
    <property type="project" value="InterPro"/>
</dbReference>
<feature type="coiled-coil region" evidence="28">
    <location>
        <begin position="1832"/>
        <end position="1859"/>
    </location>
</feature>
<dbReference type="InterPro" id="IPR001680">
    <property type="entry name" value="WD40_rpt"/>
</dbReference>
<evidence type="ECO:0000256" key="27">
    <source>
        <dbReference type="PROSITE-ProRule" id="PRU00455"/>
    </source>
</evidence>
<feature type="repeat" description="WD" evidence="26">
    <location>
        <begin position="1965"/>
        <end position="1999"/>
    </location>
</feature>
<dbReference type="PROSITE" id="PS00633">
    <property type="entry name" value="BROMODOMAIN_1"/>
    <property type="match status" value="4"/>
</dbReference>
<keyword evidence="13" id="KW-0804">Transcription</keyword>
<evidence type="ECO:0000256" key="29">
    <source>
        <dbReference type="SAM" id="MobiDB-lite"/>
    </source>
</evidence>
<dbReference type="GO" id="GO:0003682">
    <property type="term" value="F:chromatin binding"/>
    <property type="evidence" value="ECO:0007669"/>
    <property type="project" value="TreeGrafter"/>
</dbReference>
<dbReference type="PROSITE" id="PS50089">
    <property type="entry name" value="ZF_RING_2"/>
    <property type="match status" value="1"/>
</dbReference>
<dbReference type="GO" id="GO:0008270">
    <property type="term" value="F:zinc ion binding"/>
    <property type="evidence" value="ECO:0007669"/>
    <property type="project" value="UniProtKB-KW"/>
</dbReference>
<evidence type="ECO:0000256" key="24">
    <source>
        <dbReference type="ARBA" id="ARBA00076306"/>
    </source>
</evidence>
<dbReference type="SMART" id="SM00297">
    <property type="entry name" value="BROMO"/>
    <property type="match status" value="4"/>
</dbReference>
<dbReference type="Proteomes" id="UP000242875">
    <property type="component" value="Unassembled WGS sequence"/>
</dbReference>
<feature type="region of interest" description="Disordered" evidence="29">
    <location>
        <begin position="1566"/>
        <end position="1588"/>
    </location>
</feature>
<comment type="cofactor">
    <cofactor evidence="1">
        <name>Mn(2+)</name>
        <dbReference type="ChEBI" id="CHEBI:29035"/>
    </cofactor>
</comment>
<dbReference type="InterPro" id="IPR042097">
    <property type="entry name" value="Aminopeptidase_N-like_N_sf"/>
</dbReference>
<keyword evidence="9" id="KW-0378">Hydrolase</keyword>
<dbReference type="InterPro" id="IPR027268">
    <property type="entry name" value="Peptidase_M4/M1_CTD_sf"/>
</dbReference>
<evidence type="ECO:0000256" key="4">
    <source>
        <dbReference type="ARBA" id="ARBA00017363"/>
    </source>
</evidence>
<keyword evidence="5 26" id="KW-0853">WD repeat</keyword>
<feature type="repeat" description="WD" evidence="26">
    <location>
        <begin position="2052"/>
        <end position="2092"/>
    </location>
</feature>
<feature type="domain" description="Bromo" evidence="30">
    <location>
        <begin position="1180"/>
        <end position="1252"/>
    </location>
</feature>
<dbReference type="InterPro" id="IPR019775">
    <property type="entry name" value="WD40_repeat_CS"/>
</dbReference>
<comment type="function">
    <text evidence="18">ppGpp hydrolyzing enzyme involved in starvation response.</text>
</comment>
<protein>
    <recommendedName>
        <fullName evidence="20">Guanosine-3',5'-bis(diphosphate) 3'-pyrophosphohydrolase MESH1</fullName>
        <ecNumber evidence="16">3.1.7.2</ecNumber>
    </recommendedName>
    <alternativeName>
        <fullName evidence="21">Metazoan SpoT homolog 1</fullName>
    </alternativeName>
    <alternativeName>
        <fullName evidence="22">Penta-phosphate guanosine-3'-pyrophosphohydrolase</fullName>
    </alternativeName>
    <alternativeName>
        <fullName evidence="24">TBP-associated factor 2</fullName>
    </alternativeName>
    <alternativeName>
        <fullName evidence="4">Transcription initiation factor TFIID subunit 2</fullName>
    </alternativeName>
</protein>
<keyword evidence="7" id="KW-0677">Repeat</keyword>
<dbReference type="PRINTS" id="PR00320">
    <property type="entry name" value="GPROTEINBRPT"/>
</dbReference>
<evidence type="ECO:0000256" key="13">
    <source>
        <dbReference type="ARBA" id="ARBA00023163"/>
    </source>
</evidence>
<dbReference type="CDD" id="cd09839">
    <property type="entry name" value="M1_like_TAF2"/>
    <property type="match status" value="1"/>
</dbReference>
<dbReference type="InterPro" id="IPR057345">
    <property type="entry name" value="Ig-like_TAF2"/>
</dbReference>
<dbReference type="SUPFAM" id="SSF49599">
    <property type="entry name" value="TRAF domain-like"/>
    <property type="match status" value="1"/>
</dbReference>
<dbReference type="InterPro" id="IPR013083">
    <property type="entry name" value="Znf_RING/FYVE/PHD"/>
</dbReference>
<dbReference type="PROSITE" id="PS50014">
    <property type="entry name" value="BROMODOMAIN_2"/>
    <property type="match status" value="4"/>
</dbReference>
<dbReference type="Gene3D" id="2.130.10.10">
    <property type="entry name" value="YVTN repeat-like/Quinoprotein amine dehydrogenase"/>
    <property type="match status" value="2"/>
</dbReference>
<feature type="domain" description="RING-type" evidence="31">
    <location>
        <begin position="1706"/>
        <end position="1745"/>
    </location>
</feature>
<dbReference type="Gene3D" id="1.10.390.10">
    <property type="entry name" value="Neutral Protease Domain 2"/>
    <property type="match status" value="1"/>
</dbReference>
<keyword evidence="6" id="KW-0479">Metal-binding</keyword>
<dbReference type="PANTHER" id="PTHR15137">
    <property type="entry name" value="TRANSCRIPTION INITIATION FACTOR TFIID"/>
    <property type="match status" value="1"/>
</dbReference>
<evidence type="ECO:0000256" key="18">
    <source>
        <dbReference type="ARBA" id="ARBA00037781"/>
    </source>
</evidence>
<dbReference type="Pfam" id="PF13328">
    <property type="entry name" value="HD_4"/>
    <property type="match status" value="1"/>
</dbReference>
<dbReference type="PANTHER" id="PTHR15137:SF9">
    <property type="entry name" value="TRANSCRIPTION INITIATION FACTOR TFIID SUBUNIT 2"/>
    <property type="match status" value="1"/>
</dbReference>
<feature type="repeat" description="WD" evidence="26">
    <location>
        <begin position="2012"/>
        <end position="2042"/>
    </location>
</feature>
<evidence type="ECO:0000256" key="17">
    <source>
        <dbReference type="ARBA" id="ARBA00025346"/>
    </source>
</evidence>
<evidence type="ECO:0000256" key="15">
    <source>
        <dbReference type="ARBA" id="ARBA00023242"/>
    </source>
</evidence>
<dbReference type="Gene3D" id="3.30.40.10">
    <property type="entry name" value="Zinc/RING finger domain, C3HC4 (zinc finger)"/>
    <property type="match status" value="2"/>
</dbReference>
<evidence type="ECO:0000256" key="2">
    <source>
        <dbReference type="ARBA" id="ARBA00004123"/>
    </source>
</evidence>
<dbReference type="CDD" id="cd00200">
    <property type="entry name" value="WD40"/>
    <property type="match status" value="1"/>
</dbReference>
<dbReference type="InterPro" id="IPR018359">
    <property type="entry name" value="Bromodomain_CS"/>
</dbReference>
<dbReference type="InterPro" id="IPR036427">
    <property type="entry name" value="Bromodomain-like_sf"/>
</dbReference>
<dbReference type="EMBL" id="MVBO01000038">
    <property type="protein sequence ID" value="OZJ04517.1"/>
    <property type="molecule type" value="Genomic_DNA"/>
</dbReference>
<evidence type="ECO:0000256" key="5">
    <source>
        <dbReference type="ARBA" id="ARBA00022574"/>
    </source>
</evidence>
<evidence type="ECO:0000256" key="3">
    <source>
        <dbReference type="ARBA" id="ARBA00010937"/>
    </source>
</evidence>
<dbReference type="GO" id="GO:0008893">
    <property type="term" value="F:guanosine-3',5'-bis(diphosphate) 3'-diphosphatase activity"/>
    <property type="evidence" value="ECO:0007669"/>
    <property type="project" value="UniProtKB-EC"/>
</dbReference>
<dbReference type="SMART" id="SM00320">
    <property type="entry name" value="WD40"/>
    <property type="match status" value="6"/>
</dbReference>
<dbReference type="PROSITE" id="PS00678">
    <property type="entry name" value="WD_REPEATS_1"/>
    <property type="match status" value="2"/>
</dbReference>
<keyword evidence="12 25" id="KW-0103">Bromodomain</keyword>
<dbReference type="InterPro" id="IPR036322">
    <property type="entry name" value="WD40_repeat_dom_sf"/>
</dbReference>
<dbReference type="FunFam" id="1.10.3210.10:FF:000012">
    <property type="entry name" value="HD domain containing 3"/>
    <property type="match status" value="1"/>
</dbReference>
<accession>A0A261Y1L4</accession>
<dbReference type="SUPFAM" id="SSF57850">
    <property type="entry name" value="RING/U-box"/>
    <property type="match status" value="1"/>
</dbReference>
<feature type="domain" description="Bromo" evidence="30">
    <location>
        <begin position="1323"/>
        <end position="1395"/>
    </location>
</feature>
<dbReference type="Pfam" id="PF00439">
    <property type="entry name" value="Bromodomain"/>
    <property type="match status" value="4"/>
</dbReference>
<keyword evidence="11" id="KW-0805">Transcription regulation</keyword>
<feature type="domain" description="Bromo" evidence="30">
    <location>
        <begin position="1602"/>
        <end position="1674"/>
    </location>
</feature>
<evidence type="ECO:0000256" key="6">
    <source>
        <dbReference type="ARBA" id="ARBA00022723"/>
    </source>
</evidence>
<feature type="domain" description="Bromo" evidence="30">
    <location>
        <begin position="1477"/>
        <end position="1549"/>
    </location>
</feature>
<dbReference type="Pfam" id="PF01433">
    <property type="entry name" value="Peptidase_M1"/>
    <property type="match status" value="1"/>
</dbReference>
<keyword evidence="15" id="KW-0539">Nucleus</keyword>
<dbReference type="SUPFAM" id="SSF50978">
    <property type="entry name" value="WD40 repeat-like"/>
    <property type="match status" value="1"/>
</dbReference>
<dbReference type="PRINTS" id="PR00503">
    <property type="entry name" value="BROMODOMAIN"/>
</dbReference>
<dbReference type="Pfam" id="PF25316">
    <property type="entry name" value="TAF2_3rd"/>
    <property type="match status" value="1"/>
</dbReference>
<evidence type="ECO:0000313" key="34">
    <source>
        <dbReference type="Proteomes" id="UP000242875"/>
    </source>
</evidence>
<dbReference type="PROSITE" id="PS50294">
    <property type="entry name" value="WD_REPEATS_REGION"/>
    <property type="match status" value="2"/>
</dbReference>
<dbReference type="PROSITE" id="PS51081">
    <property type="entry name" value="ZF_SIAH"/>
    <property type="match status" value="1"/>
</dbReference>
<keyword evidence="34" id="KW-1185">Reference proteome</keyword>
<dbReference type="InterPro" id="IPR020472">
    <property type="entry name" value="WD40_PAC1"/>
</dbReference>
<evidence type="ECO:0000259" key="31">
    <source>
        <dbReference type="PROSITE" id="PS50089"/>
    </source>
</evidence>
<dbReference type="Pfam" id="PF13923">
    <property type="entry name" value="zf-C3HC4_2"/>
    <property type="match status" value="1"/>
</dbReference>
<comment type="similarity">
    <text evidence="3">Belongs to the TAF2 family.</text>
</comment>
<dbReference type="CDD" id="cd00077">
    <property type="entry name" value="HDc"/>
    <property type="match status" value="1"/>
</dbReference>
<evidence type="ECO:0000259" key="30">
    <source>
        <dbReference type="PROSITE" id="PS50014"/>
    </source>
</evidence>
<dbReference type="InterPro" id="IPR017907">
    <property type="entry name" value="Znf_RING_CS"/>
</dbReference>
<comment type="similarity">
    <text evidence="19">Belongs to the MESH1 family.</text>
</comment>
<evidence type="ECO:0000256" key="10">
    <source>
        <dbReference type="ARBA" id="ARBA00022833"/>
    </source>
</evidence>
<dbReference type="Pfam" id="PF00400">
    <property type="entry name" value="WD40"/>
    <property type="match status" value="5"/>
</dbReference>
<dbReference type="Gene3D" id="1.10.3210.10">
    <property type="entry name" value="Hypothetical protein af1432"/>
    <property type="match status" value="1"/>
</dbReference>
<dbReference type="SUPFAM" id="SSF55486">
    <property type="entry name" value="Metalloproteases ('zincins'), catalytic domain"/>
    <property type="match status" value="1"/>
</dbReference>
<dbReference type="InterPro" id="IPR057991">
    <property type="entry name" value="TPR_TAF2_C"/>
</dbReference>
<dbReference type="GO" id="GO:0016251">
    <property type="term" value="F:RNA polymerase II general transcription initiation factor activity"/>
    <property type="evidence" value="ECO:0007669"/>
    <property type="project" value="TreeGrafter"/>
</dbReference>
<evidence type="ECO:0000256" key="23">
    <source>
        <dbReference type="ARBA" id="ARBA00047968"/>
    </source>
</evidence>
<evidence type="ECO:0000256" key="19">
    <source>
        <dbReference type="ARBA" id="ARBA00038354"/>
    </source>
</evidence>
<evidence type="ECO:0000256" key="20">
    <source>
        <dbReference type="ARBA" id="ARBA00040793"/>
    </source>
</evidence>
<dbReference type="InterPro" id="IPR003607">
    <property type="entry name" value="HD/PDEase_dom"/>
</dbReference>
<dbReference type="OrthoDB" id="308861at2759"/>